<dbReference type="Proteomes" id="UP000554482">
    <property type="component" value="Unassembled WGS sequence"/>
</dbReference>
<keyword evidence="3" id="KW-1185">Reference proteome</keyword>
<gene>
    <name evidence="2" type="ORF">FRX31_020879</name>
</gene>
<evidence type="ECO:0000313" key="3">
    <source>
        <dbReference type="Proteomes" id="UP000554482"/>
    </source>
</evidence>
<protein>
    <submittedName>
        <fullName evidence="2">Uncharacterized protein</fullName>
    </submittedName>
</protein>
<comment type="caution">
    <text evidence="2">The sequence shown here is derived from an EMBL/GenBank/DDBJ whole genome shotgun (WGS) entry which is preliminary data.</text>
</comment>
<dbReference type="EMBL" id="JABWDY010025334">
    <property type="protein sequence ID" value="KAF5189533.1"/>
    <property type="molecule type" value="Genomic_DNA"/>
</dbReference>
<organism evidence="2 3">
    <name type="scientific">Thalictrum thalictroides</name>
    <name type="common">Rue-anemone</name>
    <name type="synonym">Anemone thalictroides</name>
    <dbReference type="NCBI Taxonomy" id="46969"/>
    <lineage>
        <taxon>Eukaryota</taxon>
        <taxon>Viridiplantae</taxon>
        <taxon>Streptophyta</taxon>
        <taxon>Embryophyta</taxon>
        <taxon>Tracheophyta</taxon>
        <taxon>Spermatophyta</taxon>
        <taxon>Magnoliopsida</taxon>
        <taxon>Ranunculales</taxon>
        <taxon>Ranunculaceae</taxon>
        <taxon>Thalictroideae</taxon>
        <taxon>Thalictrum</taxon>
    </lineage>
</organism>
<feature type="region of interest" description="Disordered" evidence="1">
    <location>
        <begin position="1"/>
        <end position="21"/>
    </location>
</feature>
<dbReference type="AlphaFoldDB" id="A0A7J6VXH6"/>
<reference evidence="2 3" key="1">
    <citation type="submission" date="2020-06" db="EMBL/GenBank/DDBJ databases">
        <title>Transcriptomic and genomic resources for Thalictrum thalictroides and T. hernandezii: Facilitating candidate gene discovery in an emerging model plant lineage.</title>
        <authorList>
            <person name="Arias T."/>
            <person name="Riano-Pachon D.M."/>
            <person name="Di Stilio V.S."/>
        </authorList>
    </citation>
    <scope>NUCLEOTIDE SEQUENCE [LARGE SCALE GENOMIC DNA]</scope>
    <source>
        <strain evidence="3">cv. WT478/WT964</strain>
        <tissue evidence="2">Leaves</tissue>
    </source>
</reference>
<sequence length="80" mass="9242">MFGKQSKHSHPLPDFDSVRRPDRLQRSMTQFTLRGGKDKLKDFWKVVAKWLHYGGINANAAVNNRYYQPMFDAACRVGQG</sequence>
<accession>A0A7J6VXH6</accession>
<evidence type="ECO:0000256" key="1">
    <source>
        <dbReference type="SAM" id="MobiDB-lite"/>
    </source>
</evidence>
<feature type="non-terminal residue" evidence="2">
    <location>
        <position position="80"/>
    </location>
</feature>
<feature type="compositionally biased region" description="Basic and acidic residues" evidence="1">
    <location>
        <begin position="11"/>
        <end position="21"/>
    </location>
</feature>
<name>A0A7J6VXH6_THATH</name>
<feature type="compositionally biased region" description="Basic residues" evidence="1">
    <location>
        <begin position="1"/>
        <end position="10"/>
    </location>
</feature>
<evidence type="ECO:0000313" key="2">
    <source>
        <dbReference type="EMBL" id="KAF5189533.1"/>
    </source>
</evidence>
<proteinExistence type="predicted"/>